<proteinExistence type="predicted"/>
<name>A0ABR4N0S5_9FUNG</name>
<organism evidence="1 2">
    <name type="scientific">Polyrhizophydium stewartii</name>
    <dbReference type="NCBI Taxonomy" id="2732419"/>
    <lineage>
        <taxon>Eukaryota</taxon>
        <taxon>Fungi</taxon>
        <taxon>Fungi incertae sedis</taxon>
        <taxon>Chytridiomycota</taxon>
        <taxon>Chytridiomycota incertae sedis</taxon>
        <taxon>Chytridiomycetes</taxon>
        <taxon>Rhizophydiales</taxon>
        <taxon>Rhizophydiales incertae sedis</taxon>
        <taxon>Polyrhizophydium</taxon>
    </lineage>
</organism>
<protein>
    <submittedName>
        <fullName evidence="1">Uncharacterized protein</fullName>
    </submittedName>
</protein>
<keyword evidence="2" id="KW-1185">Reference proteome</keyword>
<gene>
    <name evidence="1" type="ORF">HK105_207360</name>
</gene>
<comment type="caution">
    <text evidence="1">The sequence shown here is derived from an EMBL/GenBank/DDBJ whole genome shotgun (WGS) entry which is preliminary data.</text>
</comment>
<dbReference type="Proteomes" id="UP001527925">
    <property type="component" value="Unassembled WGS sequence"/>
</dbReference>
<evidence type="ECO:0000313" key="2">
    <source>
        <dbReference type="Proteomes" id="UP001527925"/>
    </source>
</evidence>
<reference evidence="1 2" key="1">
    <citation type="submission" date="2023-09" db="EMBL/GenBank/DDBJ databases">
        <title>Pangenome analysis of Batrachochytrium dendrobatidis and related Chytrids.</title>
        <authorList>
            <person name="Yacoub M.N."/>
            <person name="Stajich J.E."/>
            <person name="James T.Y."/>
        </authorList>
    </citation>
    <scope>NUCLEOTIDE SEQUENCE [LARGE SCALE GENOMIC DNA]</scope>
    <source>
        <strain evidence="1 2">JEL0888</strain>
    </source>
</reference>
<evidence type="ECO:0000313" key="1">
    <source>
        <dbReference type="EMBL" id="KAL2913123.1"/>
    </source>
</evidence>
<dbReference type="EMBL" id="JADGIZ020000051">
    <property type="protein sequence ID" value="KAL2913123.1"/>
    <property type="molecule type" value="Genomic_DNA"/>
</dbReference>
<sequence>MRSARFFAVPYRLIPPRLEPGIYVCKIWTQRVSFAKLLTDFMFYTIDVFEMGDRVSDGWQAVSGLVAALLGTCKLYRKHK</sequence>
<accession>A0ABR4N0S5</accession>